<comment type="caution">
    <text evidence="2">The sequence shown here is derived from an EMBL/GenBank/DDBJ whole genome shotgun (WGS) entry which is preliminary data.</text>
</comment>
<sequence length="269" mass="29358">MARGASALDHSCWSYHDHRAFVLHARAFLYAGLAAGERVWYVPGRRSSGVTGWLLDGAAAWPAGAVRVLDPEEVYPSTGVLDPVAQTAAYVAATEDAVAAGFRGLRVVADATAMVRTRPRLDAFVRYEYAIGRYMRTAPLRAVCVYDRTRLGERAVAELASVHRRTNDGDVSFQLYAGRTAAETVLTGEVDVASEDLFVTVLERADLRAAGGEVVVHAEELAFITHRCLLALQRHAERRSFTVVFRTSLPTVAAMVDLLGLNRIRVETA</sequence>
<gene>
    <name evidence="2" type="ORF">I4J89_06560</name>
</gene>
<dbReference type="AlphaFoldDB" id="A0A931FXR1"/>
<evidence type="ECO:0000313" key="3">
    <source>
        <dbReference type="Proteomes" id="UP000598146"/>
    </source>
</evidence>
<accession>A0A931FXR1</accession>
<name>A0A931FXR1_9ACTN</name>
<evidence type="ECO:0000313" key="2">
    <source>
        <dbReference type="EMBL" id="MBG0561121.1"/>
    </source>
</evidence>
<feature type="domain" description="MEDS" evidence="1">
    <location>
        <begin position="9"/>
        <end position="164"/>
    </location>
</feature>
<dbReference type="RefSeq" id="WP_196412933.1">
    <property type="nucleotide sequence ID" value="NZ_JADQTO010000003.1"/>
</dbReference>
<protein>
    <submittedName>
        <fullName evidence="2">MEDS domain-containing protein</fullName>
    </submittedName>
</protein>
<dbReference type="Proteomes" id="UP000598146">
    <property type="component" value="Unassembled WGS sequence"/>
</dbReference>
<keyword evidence="3" id="KW-1185">Reference proteome</keyword>
<dbReference type="InterPro" id="IPR025847">
    <property type="entry name" value="MEDS_domain"/>
</dbReference>
<proteinExistence type="predicted"/>
<dbReference type="EMBL" id="JADQTO010000003">
    <property type="protein sequence ID" value="MBG0561121.1"/>
    <property type="molecule type" value="Genomic_DNA"/>
</dbReference>
<dbReference type="Pfam" id="PF14417">
    <property type="entry name" value="MEDS"/>
    <property type="match status" value="1"/>
</dbReference>
<evidence type="ECO:0000259" key="1">
    <source>
        <dbReference type="Pfam" id="PF14417"/>
    </source>
</evidence>
<reference evidence="2" key="1">
    <citation type="submission" date="2020-11" db="EMBL/GenBank/DDBJ databases">
        <title>Isolation and identification of active actinomycetes.</title>
        <authorList>
            <person name="Sun X."/>
        </authorList>
    </citation>
    <scope>NUCLEOTIDE SEQUENCE</scope>
    <source>
        <strain evidence="2">NEAU-A11</strain>
    </source>
</reference>
<organism evidence="2 3">
    <name type="scientific">Actinoplanes aureus</name>
    <dbReference type="NCBI Taxonomy" id="2792083"/>
    <lineage>
        <taxon>Bacteria</taxon>
        <taxon>Bacillati</taxon>
        <taxon>Actinomycetota</taxon>
        <taxon>Actinomycetes</taxon>
        <taxon>Micromonosporales</taxon>
        <taxon>Micromonosporaceae</taxon>
        <taxon>Actinoplanes</taxon>
    </lineage>
</organism>